<proteinExistence type="predicted"/>
<reference evidence="2" key="1">
    <citation type="submission" date="2016-10" db="EMBL/GenBank/DDBJ databases">
        <authorList>
            <person name="Varghese N."/>
            <person name="Submissions S."/>
        </authorList>
    </citation>
    <scope>NUCLEOTIDE SEQUENCE [LARGE SCALE GENOMIC DNA]</scope>
    <source>
        <strain evidence="2">DSM 26879</strain>
    </source>
</reference>
<organism evidence="1 2">
    <name type="scientific">Yoonia tamlensis</name>
    <dbReference type="NCBI Taxonomy" id="390270"/>
    <lineage>
        <taxon>Bacteria</taxon>
        <taxon>Pseudomonadati</taxon>
        <taxon>Pseudomonadota</taxon>
        <taxon>Alphaproteobacteria</taxon>
        <taxon>Rhodobacterales</taxon>
        <taxon>Paracoccaceae</taxon>
        <taxon>Yoonia</taxon>
    </lineage>
</organism>
<evidence type="ECO:0000313" key="1">
    <source>
        <dbReference type="EMBL" id="SFR40566.1"/>
    </source>
</evidence>
<dbReference type="EMBL" id="FOYP01000001">
    <property type="protein sequence ID" value="SFR40566.1"/>
    <property type="molecule type" value="Genomic_DNA"/>
</dbReference>
<name>A0A1I6GEF4_9RHOB</name>
<dbReference type="RefSeq" id="WP_090198418.1">
    <property type="nucleotide sequence ID" value="NZ_FOYP01000001.1"/>
</dbReference>
<dbReference type="OrthoDB" id="7652971at2"/>
<protein>
    <submittedName>
        <fullName evidence="1">Uncharacterized protein</fullName>
    </submittedName>
</protein>
<gene>
    <name evidence="1" type="ORF">SAMN04488005_1520</name>
</gene>
<evidence type="ECO:0000313" key="2">
    <source>
        <dbReference type="Proteomes" id="UP000199478"/>
    </source>
</evidence>
<dbReference type="Proteomes" id="UP000199478">
    <property type="component" value="Unassembled WGS sequence"/>
</dbReference>
<keyword evidence="2" id="KW-1185">Reference proteome</keyword>
<dbReference type="STRING" id="390270.SAMN04488005_1520"/>
<sequence length="226" mass="24836">MMAVQGMRPTAATGARQSIDIWGLIVWAFQREAAQLDLQHVGLGGDWLQGFGYTSMTAIIAEHEKLGCRVDGGGRSDPHPDADLVASALSVLPEGCGGQKMALTIVEHARANTMPDWRVETSIKPRDWFINRHGETAKTADAAALGVTGWPAQQRVNRKGVRVSDAVRYCPVIVQGSAAVVAARRRHWLLFRAALLELRTTFQFANDLTSWVVSDQLPPLRPWFVQ</sequence>
<dbReference type="AlphaFoldDB" id="A0A1I6GEF4"/>
<accession>A0A1I6GEF4</accession>